<dbReference type="Proteomes" id="UP001148838">
    <property type="component" value="Unassembled WGS sequence"/>
</dbReference>
<reference evidence="1 2" key="1">
    <citation type="journal article" date="2022" name="Allergy">
        <title>Genome assembly and annotation of Periplaneta americana reveal a comprehensive cockroach allergen profile.</title>
        <authorList>
            <person name="Wang L."/>
            <person name="Xiong Q."/>
            <person name="Saelim N."/>
            <person name="Wang L."/>
            <person name="Nong W."/>
            <person name="Wan A.T."/>
            <person name="Shi M."/>
            <person name="Liu X."/>
            <person name="Cao Q."/>
            <person name="Hui J.H.L."/>
            <person name="Sookrung N."/>
            <person name="Leung T.F."/>
            <person name="Tungtrongchitr A."/>
            <person name="Tsui S.K.W."/>
        </authorList>
    </citation>
    <scope>NUCLEOTIDE SEQUENCE [LARGE SCALE GENOMIC DNA]</scope>
    <source>
        <strain evidence="1">PWHHKU_190912</strain>
    </source>
</reference>
<proteinExistence type="predicted"/>
<comment type="caution">
    <text evidence="1">The sequence shown here is derived from an EMBL/GenBank/DDBJ whole genome shotgun (WGS) entry which is preliminary data.</text>
</comment>
<name>A0ABQ8TSL9_PERAM</name>
<protein>
    <submittedName>
        <fullName evidence="1">Uncharacterized protein</fullName>
    </submittedName>
</protein>
<gene>
    <name evidence="1" type="ORF">ANN_10335</name>
</gene>
<organism evidence="1 2">
    <name type="scientific">Periplaneta americana</name>
    <name type="common">American cockroach</name>
    <name type="synonym">Blatta americana</name>
    <dbReference type="NCBI Taxonomy" id="6978"/>
    <lineage>
        <taxon>Eukaryota</taxon>
        <taxon>Metazoa</taxon>
        <taxon>Ecdysozoa</taxon>
        <taxon>Arthropoda</taxon>
        <taxon>Hexapoda</taxon>
        <taxon>Insecta</taxon>
        <taxon>Pterygota</taxon>
        <taxon>Neoptera</taxon>
        <taxon>Polyneoptera</taxon>
        <taxon>Dictyoptera</taxon>
        <taxon>Blattodea</taxon>
        <taxon>Blattoidea</taxon>
        <taxon>Blattidae</taxon>
        <taxon>Blattinae</taxon>
        <taxon>Periplaneta</taxon>
    </lineage>
</organism>
<keyword evidence="2" id="KW-1185">Reference proteome</keyword>
<evidence type="ECO:0000313" key="2">
    <source>
        <dbReference type="Proteomes" id="UP001148838"/>
    </source>
</evidence>
<dbReference type="EMBL" id="JAJSOF020000005">
    <property type="protein sequence ID" value="KAJ4448320.1"/>
    <property type="molecule type" value="Genomic_DNA"/>
</dbReference>
<evidence type="ECO:0000313" key="1">
    <source>
        <dbReference type="EMBL" id="KAJ4448320.1"/>
    </source>
</evidence>
<sequence length="110" mass="12967">MRRASLLYEAHIEDREQKAYAIDPDFFRTPAMNAEDWKGPNFELRHVFTRTAAHGFHHRVCDQRGYHQASTQCSCRLCSQHCPTRLSPNCMPLFKETHSMNFYANDENFQ</sequence>
<accession>A0ABQ8TSL9</accession>